<dbReference type="PROSITE" id="PS50893">
    <property type="entry name" value="ABC_TRANSPORTER_2"/>
    <property type="match status" value="1"/>
</dbReference>
<comment type="subcellular location">
    <subcellularLocation>
        <location evidence="1">Membrane</location>
        <topology evidence="1">Multi-pass membrane protein</topology>
    </subcellularLocation>
</comment>
<reference evidence="8 9" key="1">
    <citation type="submission" date="2021-06" db="EMBL/GenBank/DDBJ databases">
        <authorList>
            <person name="Sun Q."/>
            <person name="Li D."/>
        </authorList>
    </citation>
    <scope>NUCLEOTIDE SEQUENCE [LARGE SCALE GENOMIC DNA]</scope>
    <source>
        <strain evidence="8 9">MSJd-7</strain>
    </source>
</reference>
<evidence type="ECO:0000256" key="3">
    <source>
        <dbReference type="ARBA" id="ARBA00022989"/>
    </source>
</evidence>
<protein>
    <submittedName>
        <fullName evidence="8">ABC transporter ATP-binding protein/permease</fullName>
    </submittedName>
</protein>
<keyword evidence="4 5" id="KW-0472">Membrane</keyword>
<dbReference type="PROSITE" id="PS00211">
    <property type="entry name" value="ABC_TRANSPORTER_1"/>
    <property type="match status" value="1"/>
</dbReference>
<feature type="transmembrane region" description="Helical" evidence="5">
    <location>
        <begin position="185"/>
        <end position="202"/>
    </location>
</feature>
<feature type="transmembrane region" description="Helical" evidence="5">
    <location>
        <begin position="83"/>
        <end position="108"/>
    </location>
</feature>
<dbReference type="PROSITE" id="PS50929">
    <property type="entry name" value="ABC_TM1F"/>
    <property type="match status" value="1"/>
</dbReference>
<feature type="transmembrane region" description="Helical" evidence="5">
    <location>
        <begin position="277"/>
        <end position="304"/>
    </location>
</feature>
<accession>A0ABS6EU56</accession>
<evidence type="ECO:0000256" key="4">
    <source>
        <dbReference type="ARBA" id="ARBA00023136"/>
    </source>
</evidence>
<dbReference type="Pfam" id="PF00664">
    <property type="entry name" value="ABC_membrane"/>
    <property type="match status" value="1"/>
</dbReference>
<feature type="domain" description="ABC transmembrane type-1" evidence="7">
    <location>
        <begin position="34"/>
        <end position="326"/>
    </location>
</feature>
<dbReference type="InterPro" id="IPR011527">
    <property type="entry name" value="ABC1_TM_dom"/>
</dbReference>
<dbReference type="PANTHER" id="PTHR43394">
    <property type="entry name" value="ATP-DEPENDENT PERMEASE MDL1, MITOCHONDRIAL"/>
    <property type="match status" value="1"/>
</dbReference>
<keyword evidence="8" id="KW-0547">Nucleotide-binding</keyword>
<keyword evidence="8" id="KW-0067">ATP-binding</keyword>
<dbReference type="Proteomes" id="UP000783588">
    <property type="component" value="Unassembled WGS sequence"/>
</dbReference>
<evidence type="ECO:0000313" key="9">
    <source>
        <dbReference type="Proteomes" id="UP000783588"/>
    </source>
</evidence>
<keyword evidence="3 5" id="KW-1133">Transmembrane helix</keyword>
<keyword evidence="9" id="KW-1185">Reference proteome</keyword>
<dbReference type="GO" id="GO:0005524">
    <property type="term" value="F:ATP binding"/>
    <property type="evidence" value="ECO:0007669"/>
    <property type="project" value="UniProtKB-KW"/>
</dbReference>
<dbReference type="PANTHER" id="PTHR43394:SF1">
    <property type="entry name" value="ATP-BINDING CASSETTE SUB-FAMILY B MEMBER 10, MITOCHONDRIAL"/>
    <property type="match status" value="1"/>
</dbReference>
<keyword evidence="2 5" id="KW-0812">Transmembrane</keyword>
<dbReference type="SMART" id="SM00382">
    <property type="entry name" value="AAA"/>
    <property type="match status" value="1"/>
</dbReference>
<name>A0ABS6EU56_9FIRM</name>
<evidence type="ECO:0000259" key="7">
    <source>
        <dbReference type="PROSITE" id="PS50929"/>
    </source>
</evidence>
<evidence type="ECO:0000256" key="1">
    <source>
        <dbReference type="ARBA" id="ARBA00004141"/>
    </source>
</evidence>
<evidence type="ECO:0000259" key="6">
    <source>
        <dbReference type="PROSITE" id="PS50893"/>
    </source>
</evidence>
<dbReference type="InterPro" id="IPR039421">
    <property type="entry name" value="Type_1_exporter"/>
</dbReference>
<proteinExistence type="predicted"/>
<organism evidence="8 9">
    <name type="scientific">Butyricicoccus intestinisimiae</name>
    <dbReference type="NCBI Taxonomy" id="2841509"/>
    <lineage>
        <taxon>Bacteria</taxon>
        <taxon>Bacillati</taxon>
        <taxon>Bacillota</taxon>
        <taxon>Clostridia</taxon>
        <taxon>Eubacteriales</taxon>
        <taxon>Butyricicoccaceae</taxon>
        <taxon>Butyricicoccus</taxon>
    </lineage>
</organism>
<dbReference type="CDD" id="cd18547">
    <property type="entry name" value="ABC_6TM_Tm288_like"/>
    <property type="match status" value="1"/>
</dbReference>
<dbReference type="Pfam" id="PF00005">
    <property type="entry name" value="ABC_tran"/>
    <property type="match status" value="1"/>
</dbReference>
<evidence type="ECO:0000313" key="8">
    <source>
        <dbReference type="EMBL" id="MBU5491222.1"/>
    </source>
</evidence>
<dbReference type="EMBL" id="JAHLQI010000006">
    <property type="protein sequence ID" value="MBU5491222.1"/>
    <property type="molecule type" value="Genomic_DNA"/>
</dbReference>
<dbReference type="InterPro" id="IPR003439">
    <property type="entry name" value="ABC_transporter-like_ATP-bd"/>
</dbReference>
<evidence type="ECO:0000256" key="2">
    <source>
        <dbReference type="ARBA" id="ARBA00022692"/>
    </source>
</evidence>
<gene>
    <name evidence="8" type="ORF">KQI75_11445</name>
</gene>
<feature type="transmembrane region" description="Helical" evidence="5">
    <location>
        <begin position="28"/>
        <end position="49"/>
    </location>
</feature>
<sequence>MRRGPGAPTEKAKNFKGTLRELLKYMGVYKIALLFVLIFAVGSTVFTVVGPKILGNATTELFHGLMAKISGTGSIDFDKIGKILLGLIILYIVSALFGLIQGWLMTGISQKMCRKMRRDISEKINRMPLGYFESHLVGDVLSRITNDVDTMGQSLNQSVTQLITSLCTVIGVIAMMLTISPLMTLISLIILPVSMLLIMLVVKKSQKYFKAQQKYLGEIDGQIEETFSGHQVVKAFNREQTELENFKKTNDILYESAWKSQFLSGLMMPVMNFVSNLGYVAVAIVGAMLAANGTIEIGGIVSFVQYVKRFTQPITQLAQVSNMLQSMAASAERIFEFLNEEEEQQTVENPASPDCINGQVSFEHVQFGYKPDHLVIHDFNCDVKPGQMVAIVGPTGAGKTTMVKLLMRFYDVNSGAIRLNGHDIRDFNRSDLREGFGMVLQDTWLFKGTIMENIRYGRLDATDEEVIAAAKAARADRFIRTLPGGYQMELNEEASNVSQGQKQLLTIARAILADNPILILDEATSSVDTRTEQLIQDAMAHLMQGRTSFVIAHRLSTIRDADLILVMKDGDIIEQGTHQQLLEQNGFYAGLYQSQFEDAS</sequence>
<comment type="caution">
    <text evidence="8">The sequence shown here is derived from an EMBL/GenBank/DDBJ whole genome shotgun (WGS) entry which is preliminary data.</text>
</comment>
<evidence type="ECO:0000256" key="5">
    <source>
        <dbReference type="SAM" id="Phobius"/>
    </source>
</evidence>
<feature type="domain" description="ABC transporter" evidence="6">
    <location>
        <begin position="360"/>
        <end position="594"/>
    </location>
</feature>
<dbReference type="InterPro" id="IPR017871">
    <property type="entry name" value="ABC_transporter-like_CS"/>
</dbReference>
<dbReference type="InterPro" id="IPR003593">
    <property type="entry name" value="AAA+_ATPase"/>
</dbReference>
<dbReference type="CDD" id="cd03254">
    <property type="entry name" value="ABCC_Glucan_exporter_like"/>
    <property type="match status" value="1"/>
</dbReference>
<feature type="transmembrane region" description="Helical" evidence="5">
    <location>
        <begin position="159"/>
        <end position="179"/>
    </location>
</feature>